<dbReference type="EMBL" id="MT631285">
    <property type="protein sequence ID" value="QNO48013.1"/>
    <property type="molecule type" value="Genomic_DNA"/>
</dbReference>
<reference evidence="1" key="1">
    <citation type="submission" date="2020-06" db="EMBL/GenBank/DDBJ databases">
        <title>Unique genomic features of the anaerobic methanotrophic archaea.</title>
        <authorList>
            <person name="Chadwick G.L."/>
            <person name="Skennerton C.T."/>
            <person name="Laso-Perez R."/>
            <person name="Leu A.O."/>
            <person name="Speth D.R."/>
            <person name="Yu H."/>
            <person name="Morgan-Lang C."/>
            <person name="Hatzenpichler R."/>
            <person name="Goudeau D."/>
            <person name="Malmstrom R."/>
            <person name="Brazelton W.J."/>
            <person name="Woyke T."/>
            <person name="Hallam S.J."/>
            <person name="Tyson G.W."/>
            <person name="Wegener G."/>
            <person name="Boetius A."/>
            <person name="Orphan V."/>
        </authorList>
    </citation>
    <scope>NUCLEOTIDE SEQUENCE</scope>
</reference>
<sequence>MPLTCLGRDYTQYGSRLGACVSQAVSVHGLACRGRVCAAGVDARDGAVLCLWLRDGGSGCGVVEMVVMAKAAVTKARAVGWRELGLVKGWLRRGGACYNGVEMRI</sequence>
<dbReference type="AlphaFoldDB" id="A0A7G9YJ29"/>
<evidence type="ECO:0000313" key="1">
    <source>
        <dbReference type="EMBL" id="QNO48013.1"/>
    </source>
</evidence>
<protein>
    <submittedName>
        <fullName evidence="1">Uncharacterized protein</fullName>
    </submittedName>
</protein>
<proteinExistence type="predicted"/>
<gene>
    <name evidence="1" type="ORF">DCDENBEB_00004</name>
</gene>
<organism evidence="1">
    <name type="scientific">Candidatus Methanogaster sp. ANME-2c ERB4</name>
    <dbReference type="NCBI Taxonomy" id="2759911"/>
    <lineage>
        <taxon>Archaea</taxon>
        <taxon>Methanobacteriati</taxon>
        <taxon>Methanobacteriota</taxon>
        <taxon>Stenosarchaea group</taxon>
        <taxon>Methanomicrobia</taxon>
        <taxon>Methanosarcinales</taxon>
        <taxon>ANME-2 cluster</taxon>
        <taxon>Candidatus Methanogasteraceae</taxon>
        <taxon>Candidatus Methanogaster</taxon>
    </lineage>
</organism>
<accession>A0A7G9YJ29</accession>
<name>A0A7G9YJ29_9EURY</name>